<dbReference type="EMBL" id="CYKH01002205">
    <property type="protein sequence ID" value="CUG93895.1"/>
    <property type="molecule type" value="Genomic_DNA"/>
</dbReference>
<dbReference type="SMART" id="SM00360">
    <property type="entry name" value="RRM"/>
    <property type="match status" value="1"/>
</dbReference>
<feature type="compositionally biased region" description="Low complexity" evidence="2">
    <location>
        <begin position="586"/>
        <end position="595"/>
    </location>
</feature>
<evidence type="ECO:0000256" key="2">
    <source>
        <dbReference type="SAM" id="MobiDB-lite"/>
    </source>
</evidence>
<feature type="region of interest" description="Disordered" evidence="2">
    <location>
        <begin position="378"/>
        <end position="436"/>
    </location>
</feature>
<keyword evidence="1" id="KW-0694">RNA-binding</keyword>
<feature type="domain" description="RRM" evidence="3">
    <location>
        <begin position="9"/>
        <end position="101"/>
    </location>
</feature>
<dbReference type="SUPFAM" id="SSF54928">
    <property type="entry name" value="RNA-binding domain, RBD"/>
    <property type="match status" value="1"/>
</dbReference>
<dbReference type="InterPro" id="IPR035979">
    <property type="entry name" value="RBD_domain_sf"/>
</dbReference>
<dbReference type="Pfam" id="PF00076">
    <property type="entry name" value="RRM_1"/>
    <property type="match status" value="1"/>
</dbReference>
<dbReference type="Gene3D" id="3.30.70.330">
    <property type="match status" value="1"/>
</dbReference>
<organism evidence="4 5">
    <name type="scientific">Bodo saltans</name>
    <name type="common">Flagellated protozoan</name>
    <dbReference type="NCBI Taxonomy" id="75058"/>
    <lineage>
        <taxon>Eukaryota</taxon>
        <taxon>Discoba</taxon>
        <taxon>Euglenozoa</taxon>
        <taxon>Kinetoplastea</taxon>
        <taxon>Metakinetoplastina</taxon>
        <taxon>Eubodonida</taxon>
        <taxon>Bodonidae</taxon>
        <taxon>Bodo</taxon>
    </lineage>
</organism>
<feature type="compositionally biased region" description="Low complexity" evidence="2">
    <location>
        <begin position="610"/>
        <end position="634"/>
    </location>
</feature>
<dbReference type="AlphaFoldDB" id="A0A0S4JUI9"/>
<dbReference type="Proteomes" id="UP000051952">
    <property type="component" value="Unassembled WGS sequence"/>
</dbReference>
<dbReference type="InterPro" id="IPR012677">
    <property type="entry name" value="Nucleotide-bd_a/b_plait_sf"/>
</dbReference>
<evidence type="ECO:0000256" key="1">
    <source>
        <dbReference type="PROSITE-ProRule" id="PRU00176"/>
    </source>
</evidence>
<dbReference type="GO" id="GO:0003723">
    <property type="term" value="F:RNA binding"/>
    <property type="evidence" value="ECO:0007669"/>
    <property type="project" value="UniProtKB-UniRule"/>
</dbReference>
<feature type="region of interest" description="Disordered" evidence="2">
    <location>
        <begin position="122"/>
        <end position="149"/>
    </location>
</feature>
<dbReference type="InterPro" id="IPR000504">
    <property type="entry name" value="RRM_dom"/>
</dbReference>
<accession>A0A0S4JUI9</accession>
<proteinExistence type="predicted"/>
<name>A0A0S4JUI9_BODSA</name>
<gene>
    <name evidence="4" type="ORF">BSAL_45470</name>
</gene>
<feature type="compositionally biased region" description="Basic residues" evidence="2">
    <location>
        <begin position="566"/>
        <end position="575"/>
    </location>
</feature>
<evidence type="ECO:0000259" key="3">
    <source>
        <dbReference type="PROSITE" id="PS50102"/>
    </source>
</evidence>
<reference evidence="5" key="1">
    <citation type="submission" date="2015-09" db="EMBL/GenBank/DDBJ databases">
        <authorList>
            <consortium name="Pathogen Informatics"/>
        </authorList>
    </citation>
    <scope>NUCLEOTIDE SEQUENCE [LARGE SCALE GENOMIC DNA]</scope>
    <source>
        <strain evidence="5">Lake Konstanz</strain>
    </source>
</reference>
<feature type="compositionally biased region" description="Polar residues" evidence="2">
    <location>
        <begin position="419"/>
        <end position="436"/>
    </location>
</feature>
<evidence type="ECO:0000313" key="5">
    <source>
        <dbReference type="Proteomes" id="UP000051952"/>
    </source>
</evidence>
<dbReference type="OrthoDB" id="6159137at2759"/>
<feature type="region of interest" description="Disordered" evidence="2">
    <location>
        <begin position="566"/>
        <end position="643"/>
    </location>
</feature>
<feature type="compositionally biased region" description="Basic and acidic residues" evidence="2">
    <location>
        <begin position="319"/>
        <end position="330"/>
    </location>
</feature>
<keyword evidence="5" id="KW-1185">Reference proteome</keyword>
<protein>
    <submittedName>
        <fullName evidence="4">RNA-binding protein, putative</fullName>
    </submittedName>
</protein>
<sequence>MSSPPTETCNVYIAGLPTTFDDSQLLDLVCMRCCEQHSVDSIKCVMDPRTKQCRGYGFVLFNDPNLATHAVRVLDGATIQVTNERNEISSSHHLQVRTAHVSAQPTRHDICSRNAANIPTLSKDILGSSGSGNASPVQGAPPPPSYQQTIGVPPSVPLPGPQLAFQPPYAMAGKTLSLSSSGVLTSQHQQHALPSLVVGGGAGSGSGPLLSSNGTSSFRSLNIADESSYGGSSGSPLWSRPATLAAPGPHQNMMQLTTTPGGGYMDGSMSQISMQRPQQLFTSTHSIGTTATAFFVPTAANNTGTPTHIHKVAQPNSSLRDEASVTKPRPDSPPQAFLADSLFTSTMETPLFSAQVASGGAGPSALVTNVNNMSSSQLHSVTRLSAPTSGASTSGGGHASQPAYSTVMRSDAPLHPGASNPTLPHQHVQSQPNQSGLSFSALPATISLVHAAPPNVSPGASLSNVFDQAALRSPPEAAMRSTPGGAIPILTSPIPQQQGASTAIYMQPAQNFTGAPQQPLHTLQQHQHSQMMQYYPSAPFPYNDQQQQQQPQPVFLTPQQLAVLHRHNSAARRRPQNFAPPQSSTPALLPSAYPSHPSPHHHQQFMSHVTSPTYTTTTPLGPSHQQSPHLSSPHGFQNNANSGGYFALVNSPLVQQQQQQQQQQYNHVVTPYNGGVPQLSRAPAFASSGGGQMQQVPTTPLFGQGPAAQVVGGAYPTNIGTGTNSSIGFQ</sequence>
<feature type="region of interest" description="Disordered" evidence="2">
    <location>
        <begin position="309"/>
        <end position="337"/>
    </location>
</feature>
<dbReference type="PROSITE" id="PS50102">
    <property type="entry name" value="RRM"/>
    <property type="match status" value="1"/>
</dbReference>
<evidence type="ECO:0000313" key="4">
    <source>
        <dbReference type="EMBL" id="CUG93895.1"/>
    </source>
</evidence>
<dbReference type="VEuPathDB" id="TriTrypDB:BSAL_45470"/>